<dbReference type="EMBL" id="CP054056">
    <property type="protein sequence ID" value="QKJ25160.1"/>
    <property type="molecule type" value="Genomic_DNA"/>
</dbReference>
<dbReference type="UniPathway" id="UPA00098">
    <property type="reaction ID" value="UER00360"/>
</dbReference>
<feature type="domain" description="Aldehyde dehydrogenase" evidence="9">
    <location>
        <begin position="3"/>
        <end position="283"/>
    </location>
</feature>
<dbReference type="GO" id="GO:0050661">
    <property type="term" value="F:NADP binding"/>
    <property type="evidence" value="ECO:0007669"/>
    <property type="project" value="InterPro"/>
</dbReference>
<dbReference type="Pfam" id="PF00171">
    <property type="entry name" value="Aldedh"/>
    <property type="match status" value="1"/>
</dbReference>
<dbReference type="KEGG" id="aqg:HRU87_02915"/>
<dbReference type="PANTHER" id="PTHR11063">
    <property type="entry name" value="GLUTAMATE SEMIALDEHYDE DEHYDROGENASE"/>
    <property type="match status" value="1"/>
</dbReference>
<evidence type="ECO:0000313" key="10">
    <source>
        <dbReference type="EMBL" id="QKJ25160.1"/>
    </source>
</evidence>
<dbReference type="SUPFAM" id="SSF53720">
    <property type="entry name" value="ALDH-like"/>
    <property type="match status" value="1"/>
</dbReference>
<reference evidence="10 11" key="1">
    <citation type="submission" date="2020-05" db="EMBL/GenBank/DDBJ databases">
        <title>Aquirufa sp. strain 15G-AUS-rot a new Aquirufa species.</title>
        <authorList>
            <person name="Pitt A."/>
            <person name="Hahn M.W."/>
        </authorList>
    </citation>
    <scope>NUCLEOTIDE SEQUENCE [LARGE SCALE GENOMIC DNA]</scope>
    <source>
        <strain evidence="10 11">15G-AUS-rot</strain>
    </source>
</reference>
<dbReference type="InterPro" id="IPR000965">
    <property type="entry name" value="GPR_dom"/>
</dbReference>
<dbReference type="PANTHER" id="PTHR11063:SF8">
    <property type="entry name" value="DELTA-1-PYRROLINE-5-CARBOXYLATE SYNTHASE"/>
    <property type="match status" value="1"/>
</dbReference>
<dbReference type="InterPro" id="IPR016163">
    <property type="entry name" value="Ald_DH_C"/>
</dbReference>
<keyword evidence="8" id="KW-0175">Coiled coil</keyword>
<dbReference type="GO" id="GO:0005737">
    <property type="term" value="C:cytoplasm"/>
    <property type="evidence" value="ECO:0007669"/>
    <property type="project" value="UniProtKB-SubCell"/>
</dbReference>
<dbReference type="Gene3D" id="3.40.605.10">
    <property type="entry name" value="Aldehyde Dehydrogenase, Chain A, domain 1"/>
    <property type="match status" value="1"/>
</dbReference>
<keyword evidence="4 7" id="KW-0521">NADP</keyword>
<dbReference type="PROSITE" id="PS01223">
    <property type="entry name" value="PROA"/>
    <property type="match status" value="1"/>
</dbReference>
<dbReference type="EC" id="1.2.1.41" evidence="7"/>
<evidence type="ECO:0000256" key="7">
    <source>
        <dbReference type="HAMAP-Rule" id="MF_00412"/>
    </source>
</evidence>
<keyword evidence="3 7" id="KW-0641">Proline biosynthesis</keyword>
<evidence type="ECO:0000256" key="8">
    <source>
        <dbReference type="SAM" id="Coils"/>
    </source>
</evidence>
<keyword evidence="2 7" id="KW-0028">Amino-acid biosynthesis</keyword>
<dbReference type="Gene3D" id="3.40.309.10">
    <property type="entry name" value="Aldehyde Dehydrogenase, Chain A, domain 2"/>
    <property type="match status" value="1"/>
</dbReference>
<evidence type="ECO:0000256" key="1">
    <source>
        <dbReference type="ARBA" id="ARBA00004985"/>
    </source>
</evidence>
<feature type="coiled-coil region" evidence="8">
    <location>
        <begin position="19"/>
        <end position="46"/>
    </location>
</feature>
<comment type="pathway">
    <text evidence="1 7">Amino-acid biosynthesis; L-proline biosynthesis; L-glutamate 5-semialdehyde from L-glutamate: step 2/2.</text>
</comment>
<dbReference type="InterPro" id="IPR012134">
    <property type="entry name" value="Glu-5-SA_DH"/>
</dbReference>
<comment type="similarity">
    <text evidence="7">Belongs to the gamma-glutamyl phosphate reductase family.</text>
</comment>
<accession>A0A7D4UI80</accession>
<dbReference type="HAMAP" id="MF_00412">
    <property type="entry name" value="ProA"/>
    <property type="match status" value="1"/>
</dbReference>
<dbReference type="AlphaFoldDB" id="A0A7D4UI80"/>
<evidence type="ECO:0000259" key="9">
    <source>
        <dbReference type="Pfam" id="PF00171"/>
    </source>
</evidence>
<comment type="function">
    <text evidence="7">Catalyzes the NADPH-dependent reduction of L-glutamate 5-phosphate into L-glutamate 5-semialdehyde and phosphate. The product spontaneously undergoes cyclization to form 1-pyrroline-5-carboxylate.</text>
</comment>
<evidence type="ECO:0000256" key="6">
    <source>
        <dbReference type="ARBA" id="ARBA00049024"/>
    </source>
</evidence>
<evidence type="ECO:0000256" key="2">
    <source>
        <dbReference type="ARBA" id="ARBA00022605"/>
    </source>
</evidence>
<organism evidence="10 11">
    <name type="scientific">Aquiluna borgnonia</name>
    <dbReference type="NCBI Taxonomy" id="2499157"/>
    <lineage>
        <taxon>Bacteria</taxon>
        <taxon>Bacillati</taxon>
        <taxon>Actinomycetota</taxon>
        <taxon>Actinomycetes</taxon>
        <taxon>Micrococcales</taxon>
        <taxon>Microbacteriaceae</taxon>
        <taxon>Luna cluster</taxon>
        <taxon>Luna-1 subcluster</taxon>
        <taxon>Aquiluna</taxon>
    </lineage>
</organism>
<dbReference type="InterPro" id="IPR016161">
    <property type="entry name" value="Ald_DH/histidinol_DH"/>
</dbReference>
<dbReference type="PIRSF" id="PIRSF000151">
    <property type="entry name" value="GPR"/>
    <property type="match status" value="1"/>
</dbReference>
<comment type="catalytic activity">
    <reaction evidence="6 7">
        <text>L-glutamate 5-semialdehyde + phosphate + NADP(+) = L-glutamyl 5-phosphate + NADPH + H(+)</text>
        <dbReference type="Rhea" id="RHEA:19541"/>
        <dbReference type="ChEBI" id="CHEBI:15378"/>
        <dbReference type="ChEBI" id="CHEBI:43474"/>
        <dbReference type="ChEBI" id="CHEBI:57783"/>
        <dbReference type="ChEBI" id="CHEBI:58066"/>
        <dbReference type="ChEBI" id="CHEBI:58274"/>
        <dbReference type="ChEBI" id="CHEBI:58349"/>
        <dbReference type="EC" id="1.2.1.41"/>
    </reaction>
</comment>
<evidence type="ECO:0000313" key="11">
    <source>
        <dbReference type="Proteomes" id="UP000501003"/>
    </source>
</evidence>
<sequence length="413" mass="44186">MSIQKLFEASKAASKVVGLANTNLKNAALEAMAQQLEANVEQIIAQNLLDLENGQRNGLAIGLQDRLRLDQKRILGLASAIREIIALPDPVGDSVAGMTLDNGLKLQQVRVPFGVVGVIYEARPNVTVDIAALAVKSGNAAILRGGSAAENSNRILVSLLQAGLESVGLPVAAVQTVDEFGRAGAVEMMQARGFIDVLIPRGSASLIQTVVTESKVPVIETGDGVVHMFIDQSADLQKALPMVVNSKVQRPSVCNSLETLLVHEDLAEEFLPKVAAALRENSVVIHGCEKTAEIIDCVQATDEDWAKEYLALEISIRVVANVDQALEHIARYSTKHTESIVTENLANAERFLQEVDAAVVMVNSSTRFTDGGEFGFGAEVGISTQKLHARGPMGLKELTSTKWLVRGNGQVRS</sequence>
<dbReference type="InterPro" id="IPR015590">
    <property type="entry name" value="Aldehyde_DH_dom"/>
</dbReference>
<dbReference type="GO" id="GO:0055129">
    <property type="term" value="P:L-proline biosynthetic process"/>
    <property type="evidence" value="ECO:0007669"/>
    <property type="project" value="UniProtKB-UniRule"/>
</dbReference>
<keyword evidence="5 7" id="KW-0560">Oxidoreductase</keyword>
<dbReference type="NCBIfam" id="TIGR00407">
    <property type="entry name" value="proA"/>
    <property type="match status" value="1"/>
</dbReference>
<dbReference type="CDD" id="cd07079">
    <property type="entry name" value="ALDH_F18-19_ProA-GPR"/>
    <property type="match status" value="1"/>
</dbReference>
<name>A0A7D4UI80_9MICO</name>
<evidence type="ECO:0000256" key="5">
    <source>
        <dbReference type="ARBA" id="ARBA00023002"/>
    </source>
</evidence>
<keyword evidence="11" id="KW-1185">Reference proteome</keyword>
<dbReference type="NCBIfam" id="NF001221">
    <property type="entry name" value="PRK00197.1"/>
    <property type="match status" value="1"/>
</dbReference>
<dbReference type="FunFam" id="3.40.309.10:FF:000006">
    <property type="entry name" value="Gamma-glutamyl phosphate reductase"/>
    <property type="match status" value="1"/>
</dbReference>
<dbReference type="GO" id="GO:0004350">
    <property type="term" value="F:glutamate-5-semialdehyde dehydrogenase activity"/>
    <property type="evidence" value="ECO:0007669"/>
    <property type="project" value="UniProtKB-UniRule"/>
</dbReference>
<evidence type="ECO:0000256" key="3">
    <source>
        <dbReference type="ARBA" id="ARBA00022650"/>
    </source>
</evidence>
<proteinExistence type="inferred from homology"/>
<keyword evidence="7" id="KW-0963">Cytoplasm</keyword>
<dbReference type="RefSeq" id="WP_173493457.1">
    <property type="nucleotide sequence ID" value="NZ_CP054056.1"/>
</dbReference>
<dbReference type="Proteomes" id="UP000501003">
    <property type="component" value="Chromosome"/>
</dbReference>
<dbReference type="InterPro" id="IPR016162">
    <property type="entry name" value="Ald_DH_N"/>
</dbReference>
<comment type="subcellular location">
    <subcellularLocation>
        <location evidence="7">Cytoplasm</location>
    </subcellularLocation>
</comment>
<evidence type="ECO:0000256" key="4">
    <source>
        <dbReference type="ARBA" id="ARBA00022857"/>
    </source>
</evidence>
<protein>
    <recommendedName>
        <fullName evidence="7">Gamma-glutamyl phosphate reductase</fullName>
        <shortName evidence="7">GPR</shortName>
        <ecNumber evidence="7">1.2.1.41</ecNumber>
    </recommendedName>
    <alternativeName>
        <fullName evidence="7">Glutamate-5-semialdehyde dehydrogenase</fullName>
    </alternativeName>
    <alternativeName>
        <fullName evidence="7">Glutamyl-gamma-semialdehyde dehydrogenase</fullName>
        <shortName evidence="7">GSA dehydrogenase</shortName>
    </alternativeName>
</protein>
<gene>
    <name evidence="7" type="primary">proA</name>
    <name evidence="10" type="ORF">HRU87_02915</name>
</gene>
<dbReference type="InterPro" id="IPR020593">
    <property type="entry name" value="G-glutamylP_reductase_CS"/>
</dbReference>